<sequence>MNVHVTSTVTRRLAAVTATAGILAAAGIAGAGAASAEEVGPGKGSTNAATISRTVSGDDLVGGSIPTGSRITITNTVTRTLGWLIYSVRDNHPSCLQPVDQTSVWKVSGGTYTNNPDGAGTKKPSEVTTGDGWVQIKASGASSWQATPLVWSQDYIVACDPGDLNTGGVETTSTNLIGGTKANDIGPAITVTKKSGGGIDPGDIGDTGSLSTGSLGGLFGSS</sequence>
<name>A0A7I9V9E5_9ACTN</name>
<evidence type="ECO:0000256" key="1">
    <source>
        <dbReference type="SAM" id="MobiDB-lite"/>
    </source>
</evidence>
<evidence type="ECO:0000313" key="3">
    <source>
        <dbReference type="EMBL" id="GEE02018.1"/>
    </source>
</evidence>
<feature type="signal peptide" evidence="2">
    <location>
        <begin position="1"/>
        <end position="36"/>
    </location>
</feature>
<dbReference type="Proteomes" id="UP000444960">
    <property type="component" value="Unassembled WGS sequence"/>
</dbReference>
<keyword evidence="4" id="KW-1185">Reference proteome</keyword>
<dbReference type="EMBL" id="BJOV01000005">
    <property type="protein sequence ID" value="GEE02018.1"/>
    <property type="molecule type" value="Genomic_DNA"/>
</dbReference>
<accession>A0A7I9V9E5</accession>
<feature type="region of interest" description="Disordered" evidence="1">
    <location>
        <begin position="193"/>
        <end position="222"/>
    </location>
</feature>
<keyword evidence="2" id="KW-0732">Signal</keyword>
<reference evidence="4" key="1">
    <citation type="submission" date="2019-06" db="EMBL/GenBank/DDBJ databases">
        <title>Gordonia isolated from sludge of a wastewater treatment plant.</title>
        <authorList>
            <person name="Tamura T."/>
            <person name="Aoyama K."/>
            <person name="Kang Y."/>
            <person name="Saito S."/>
            <person name="Akiyama N."/>
            <person name="Yazawa K."/>
            <person name="Gonoi T."/>
            <person name="Mikami Y."/>
        </authorList>
    </citation>
    <scope>NUCLEOTIDE SEQUENCE [LARGE SCALE GENOMIC DNA]</scope>
    <source>
        <strain evidence="4">NBRC 107696</strain>
    </source>
</reference>
<evidence type="ECO:0000313" key="4">
    <source>
        <dbReference type="Proteomes" id="UP000444960"/>
    </source>
</evidence>
<feature type="chain" id="PRO_5029484621" description="Secreted protein" evidence="2">
    <location>
        <begin position="37"/>
        <end position="222"/>
    </location>
</feature>
<proteinExistence type="predicted"/>
<organism evidence="3 4">
    <name type="scientific">Gordonia spumicola</name>
    <dbReference type="NCBI Taxonomy" id="589161"/>
    <lineage>
        <taxon>Bacteria</taxon>
        <taxon>Bacillati</taxon>
        <taxon>Actinomycetota</taxon>
        <taxon>Actinomycetes</taxon>
        <taxon>Mycobacteriales</taxon>
        <taxon>Gordoniaceae</taxon>
        <taxon>Gordonia</taxon>
    </lineage>
</organism>
<evidence type="ECO:0008006" key="5">
    <source>
        <dbReference type="Google" id="ProtNLM"/>
    </source>
</evidence>
<protein>
    <recommendedName>
        <fullName evidence="5">Secreted protein</fullName>
    </recommendedName>
</protein>
<feature type="compositionally biased region" description="Low complexity" evidence="1">
    <location>
        <begin position="201"/>
        <end position="213"/>
    </location>
</feature>
<dbReference type="RefSeq" id="WP_228461443.1">
    <property type="nucleotide sequence ID" value="NZ_BJOV01000005.1"/>
</dbReference>
<comment type="caution">
    <text evidence="3">The sequence shown here is derived from an EMBL/GenBank/DDBJ whole genome shotgun (WGS) entry which is preliminary data.</text>
</comment>
<dbReference type="AlphaFoldDB" id="A0A7I9V9E5"/>
<gene>
    <name evidence="3" type="ORF">nbrc107696_24640</name>
</gene>
<evidence type="ECO:0000256" key="2">
    <source>
        <dbReference type="SAM" id="SignalP"/>
    </source>
</evidence>